<dbReference type="AlphaFoldDB" id="A0A8H7NI74"/>
<evidence type="ECO:0000256" key="1">
    <source>
        <dbReference type="SAM" id="MobiDB-lite"/>
    </source>
</evidence>
<dbReference type="InterPro" id="IPR039421">
    <property type="entry name" value="Type_1_exporter"/>
</dbReference>
<dbReference type="Gene3D" id="3.40.50.300">
    <property type="entry name" value="P-loop containing nucleotide triphosphate hydrolases"/>
    <property type="match status" value="1"/>
</dbReference>
<dbReference type="InterPro" id="IPR027417">
    <property type="entry name" value="P-loop_NTPase"/>
</dbReference>
<gene>
    <name evidence="2" type="ORF">IM811_007410</name>
</gene>
<organism evidence="2 3">
    <name type="scientific">Bionectria ochroleuca</name>
    <name type="common">Gliocladium roseum</name>
    <dbReference type="NCBI Taxonomy" id="29856"/>
    <lineage>
        <taxon>Eukaryota</taxon>
        <taxon>Fungi</taxon>
        <taxon>Dikarya</taxon>
        <taxon>Ascomycota</taxon>
        <taxon>Pezizomycotina</taxon>
        <taxon>Sordariomycetes</taxon>
        <taxon>Hypocreomycetidae</taxon>
        <taxon>Hypocreales</taxon>
        <taxon>Bionectriaceae</taxon>
        <taxon>Clonostachys</taxon>
    </lineage>
</organism>
<dbReference type="Proteomes" id="UP000616885">
    <property type="component" value="Unassembled WGS sequence"/>
</dbReference>
<proteinExistence type="predicted"/>
<feature type="compositionally biased region" description="Polar residues" evidence="1">
    <location>
        <begin position="65"/>
        <end position="77"/>
    </location>
</feature>
<dbReference type="PANTHER" id="PTHR24221:SF420">
    <property type="entry name" value="ABC MULTIDRUG TRANSPORTER ATRC"/>
    <property type="match status" value="1"/>
</dbReference>
<sequence length="173" mass="18350">MIAMLERFYDPSTGSISISGDALTNLNPRLYRRIVSLVQQEPTLFQGTIRENIALGIDDPDVATPETSPSSPANGTTVPEADIEAALRAANAWDFVCSLPEGVHTPAGANGTQLSGASASASPSPAPSSATPRSCSSTRRRAPSTRRARSSCRGCWPRRPRRATGSRWPSRTG</sequence>
<evidence type="ECO:0000313" key="2">
    <source>
        <dbReference type="EMBL" id="KAF9756466.1"/>
    </source>
</evidence>
<dbReference type="EMBL" id="JADCTT010000002">
    <property type="protein sequence ID" value="KAF9756466.1"/>
    <property type="molecule type" value="Genomic_DNA"/>
</dbReference>
<accession>A0A8H7NI74</accession>
<dbReference type="GO" id="GO:0042626">
    <property type="term" value="F:ATPase-coupled transmembrane transporter activity"/>
    <property type="evidence" value="ECO:0007669"/>
    <property type="project" value="TreeGrafter"/>
</dbReference>
<name>A0A8H7NI74_BIOOC</name>
<feature type="region of interest" description="Disordered" evidence="1">
    <location>
        <begin position="107"/>
        <end position="173"/>
    </location>
</feature>
<protein>
    <recommendedName>
        <fullName evidence="4">ABC transporter domain-containing protein</fullName>
    </recommendedName>
</protein>
<feature type="region of interest" description="Disordered" evidence="1">
    <location>
        <begin position="58"/>
        <end position="80"/>
    </location>
</feature>
<feature type="compositionally biased region" description="Basic residues" evidence="1">
    <location>
        <begin position="138"/>
        <end position="164"/>
    </location>
</feature>
<feature type="compositionally biased region" description="Low complexity" evidence="1">
    <location>
        <begin position="117"/>
        <end position="137"/>
    </location>
</feature>
<dbReference type="GO" id="GO:0016020">
    <property type="term" value="C:membrane"/>
    <property type="evidence" value="ECO:0007669"/>
    <property type="project" value="TreeGrafter"/>
</dbReference>
<comment type="caution">
    <text evidence="2">The sequence shown here is derived from an EMBL/GenBank/DDBJ whole genome shotgun (WGS) entry which is preliminary data.</text>
</comment>
<evidence type="ECO:0000313" key="3">
    <source>
        <dbReference type="Proteomes" id="UP000616885"/>
    </source>
</evidence>
<dbReference type="SUPFAM" id="SSF52540">
    <property type="entry name" value="P-loop containing nucleoside triphosphate hydrolases"/>
    <property type="match status" value="1"/>
</dbReference>
<reference evidence="2" key="1">
    <citation type="submission" date="2020-10" db="EMBL/GenBank/DDBJ databases">
        <title>High-Quality Genome Resource of Clonostachys rosea strain S41 by Oxford Nanopore Long-Read Sequencing.</title>
        <authorList>
            <person name="Wang H."/>
        </authorList>
    </citation>
    <scope>NUCLEOTIDE SEQUENCE</scope>
    <source>
        <strain evidence="2">S41</strain>
    </source>
</reference>
<evidence type="ECO:0008006" key="4">
    <source>
        <dbReference type="Google" id="ProtNLM"/>
    </source>
</evidence>
<dbReference type="PANTHER" id="PTHR24221">
    <property type="entry name" value="ATP-BINDING CASSETTE SUB-FAMILY B"/>
    <property type="match status" value="1"/>
</dbReference>